<dbReference type="STRING" id="272621.LBA1143"/>
<organism evidence="2">
    <name type="scientific">Lactobacillus acidophilus (strain ATCC 700396 / NCK56 / N2 / NCFM)</name>
    <dbReference type="NCBI Taxonomy" id="272621"/>
    <lineage>
        <taxon>Bacteria</taxon>
        <taxon>Bacillati</taxon>
        <taxon>Bacillota</taxon>
        <taxon>Bacilli</taxon>
        <taxon>Lactobacillales</taxon>
        <taxon>Lactobacillaceae</taxon>
        <taxon>Lactobacillus</taxon>
    </lineage>
</organism>
<reference evidence="1 2" key="1">
    <citation type="journal article" date="2005" name="Proc. Natl. Acad. Sci. U.S.A.">
        <title>Complete genome sequence of the probiotic lactic acid bacterium Lactobacillus acidophilus NCFM.</title>
        <authorList>
            <person name="Altermann E."/>
            <person name="Russell W.M."/>
            <person name="Azcarate-Peril M.A."/>
            <person name="Barrangou R."/>
            <person name="Buck B.L."/>
            <person name="McAuliffe O."/>
            <person name="Souther N."/>
            <person name="Dobson A."/>
            <person name="Duong T."/>
            <person name="Callanan M."/>
            <person name="Lick S."/>
            <person name="Hamrick A."/>
            <person name="Cano R."/>
            <person name="Klaenhammer T.R."/>
        </authorList>
    </citation>
    <scope>NUCLEOTIDE SEQUENCE [LARGE SCALE GENOMIC DNA]</scope>
    <source>
        <strain evidence="2">ATCC 700396 / NCK56 / N2 / NCFM</strain>
    </source>
</reference>
<protein>
    <submittedName>
        <fullName evidence="1">Putative adenylate kinase DNA topology modulator</fullName>
        <ecNumber evidence="1">2.7.4.3</ecNumber>
    </submittedName>
</protein>
<keyword evidence="1" id="KW-0808">Transferase</keyword>
<dbReference type="GO" id="GO:0004017">
    <property type="term" value="F:AMP kinase activity"/>
    <property type="evidence" value="ECO:0007669"/>
    <property type="project" value="UniProtKB-EC"/>
</dbReference>
<keyword evidence="2" id="KW-1185">Reference proteome</keyword>
<gene>
    <name evidence="1" type="primary">flaR</name>
    <name evidence="1" type="ordered locus">LBA1143</name>
</gene>
<dbReference type="RefSeq" id="WP_003547510.1">
    <property type="nucleotide sequence ID" value="NC_006814.3"/>
</dbReference>
<dbReference type="Proteomes" id="UP000006381">
    <property type="component" value="Chromosome"/>
</dbReference>
<dbReference type="InterPro" id="IPR027417">
    <property type="entry name" value="P-loop_NTPase"/>
</dbReference>
<dbReference type="GeneID" id="93289757"/>
<dbReference type="KEGG" id="lac:LBA1143"/>
<proteinExistence type="predicted"/>
<accession>Q5FJZ2</accession>
<name>Q5FJZ2_LACAC</name>
<dbReference type="eggNOG" id="COG0563">
    <property type="taxonomic scope" value="Bacteria"/>
</dbReference>
<evidence type="ECO:0000313" key="1">
    <source>
        <dbReference type="EMBL" id="AAV42982.1"/>
    </source>
</evidence>
<dbReference type="EMBL" id="CP000033">
    <property type="protein sequence ID" value="AAV42982.1"/>
    <property type="molecule type" value="Genomic_DNA"/>
</dbReference>
<sequence>MKKVMVIGSPGAGKSTFSRRLQKKTNLPIVYLDQLFWKSDKTTVSPEEFTSRLKSKMQTDTWIMDGNYSKYMFDERLSACDTVFFLDYDVHACLKGVRQRRGKKRPDMPWIEKHEDKAFMDYIRVFPQRQKPKIMNMLAMHPDVKVYHFKDREEALVFLNKLN</sequence>
<dbReference type="PANTHER" id="PTHR37816">
    <property type="entry name" value="YALI0E33011P"/>
    <property type="match status" value="1"/>
</dbReference>
<evidence type="ECO:0000313" key="2">
    <source>
        <dbReference type="Proteomes" id="UP000006381"/>
    </source>
</evidence>
<dbReference type="BioCyc" id="LACI272621:G1G49-1133-MONOMER"/>
<keyword evidence="1" id="KW-0418">Kinase</keyword>
<dbReference type="SUPFAM" id="SSF52540">
    <property type="entry name" value="P-loop containing nucleoside triphosphate hydrolases"/>
    <property type="match status" value="1"/>
</dbReference>
<dbReference type="PATRIC" id="fig|272621.13.peg.1084"/>
<dbReference type="EC" id="2.7.4.3" evidence="1"/>
<dbReference type="Gene3D" id="3.40.50.300">
    <property type="entry name" value="P-loop containing nucleotide triphosphate hydrolases"/>
    <property type="match status" value="1"/>
</dbReference>
<dbReference type="OrthoDB" id="1201990at2"/>
<dbReference type="InterPro" id="IPR052922">
    <property type="entry name" value="Cytidylate_Kinase-2"/>
</dbReference>
<dbReference type="HOGENOM" id="CLU_092618_0_3_9"/>
<dbReference type="AlphaFoldDB" id="Q5FJZ2"/>
<dbReference type="PANTHER" id="PTHR37816:SF3">
    <property type="entry name" value="MODULATES DNA TOPOLOGY"/>
    <property type="match status" value="1"/>
</dbReference>